<proteinExistence type="predicted"/>
<comment type="caution">
    <text evidence="1">The sequence shown here is derived from an EMBL/GenBank/DDBJ whole genome shotgun (WGS) entry which is preliminary data.</text>
</comment>
<sequence length="56" mass="6444">MMIGKAPIRSIIEVWFSSVWTKKTLKYFEDAVNKVLKYKDAPNNGPPNPTKNELHP</sequence>
<dbReference type="Proteomes" id="UP000233469">
    <property type="component" value="Unassembled WGS sequence"/>
</dbReference>
<name>A0A2N1NJ44_9GLOM</name>
<reference evidence="1 2" key="2">
    <citation type="submission" date="2017-10" db="EMBL/GenBank/DDBJ databases">
        <title>Extensive intraspecific genome diversity in a model arbuscular mycorrhizal fungus.</title>
        <authorList>
            <person name="Chen E.C.H."/>
            <person name="Morin E."/>
            <person name="Baudet D."/>
            <person name="Noel J."/>
            <person name="Ndikumana S."/>
            <person name="Charron P."/>
            <person name="St-Onge C."/>
            <person name="Giorgi J."/>
            <person name="Grigoriev I.V."/>
            <person name="Roux C."/>
            <person name="Martin F.M."/>
            <person name="Corradi N."/>
        </authorList>
    </citation>
    <scope>NUCLEOTIDE SEQUENCE [LARGE SCALE GENOMIC DNA]</scope>
    <source>
        <strain evidence="1 2">C2</strain>
    </source>
</reference>
<protein>
    <submittedName>
        <fullName evidence="1">Uncharacterized protein</fullName>
    </submittedName>
</protein>
<evidence type="ECO:0000313" key="2">
    <source>
        <dbReference type="Proteomes" id="UP000233469"/>
    </source>
</evidence>
<dbReference type="AlphaFoldDB" id="A0A2N1NJ44"/>
<evidence type="ECO:0000313" key="1">
    <source>
        <dbReference type="EMBL" id="PKK73854.1"/>
    </source>
</evidence>
<gene>
    <name evidence="1" type="ORF">RhiirC2_739969</name>
</gene>
<reference evidence="1 2" key="1">
    <citation type="submission" date="2016-04" db="EMBL/GenBank/DDBJ databases">
        <title>Genome analyses suggest a sexual origin of heterokaryosis in a supposedly ancient asexual fungus.</title>
        <authorList>
            <person name="Ropars J."/>
            <person name="Sedzielewska K."/>
            <person name="Noel J."/>
            <person name="Charron P."/>
            <person name="Farinelli L."/>
            <person name="Marton T."/>
            <person name="Kruger M."/>
            <person name="Pelin A."/>
            <person name="Brachmann A."/>
            <person name="Corradi N."/>
        </authorList>
    </citation>
    <scope>NUCLEOTIDE SEQUENCE [LARGE SCALE GENOMIC DNA]</scope>
    <source>
        <strain evidence="1 2">C2</strain>
    </source>
</reference>
<dbReference type="EMBL" id="LLXL01000342">
    <property type="protein sequence ID" value="PKK73854.1"/>
    <property type="molecule type" value="Genomic_DNA"/>
</dbReference>
<accession>A0A2N1NJ44</accession>
<organism evidence="1 2">
    <name type="scientific">Rhizophagus irregularis</name>
    <dbReference type="NCBI Taxonomy" id="588596"/>
    <lineage>
        <taxon>Eukaryota</taxon>
        <taxon>Fungi</taxon>
        <taxon>Fungi incertae sedis</taxon>
        <taxon>Mucoromycota</taxon>
        <taxon>Glomeromycotina</taxon>
        <taxon>Glomeromycetes</taxon>
        <taxon>Glomerales</taxon>
        <taxon>Glomeraceae</taxon>
        <taxon>Rhizophagus</taxon>
    </lineage>
</organism>
<feature type="non-terminal residue" evidence="1">
    <location>
        <position position="56"/>
    </location>
</feature>